<dbReference type="EMBL" id="FMUE01000025">
    <property type="protein sequence ID" value="SCX35957.1"/>
    <property type="molecule type" value="Genomic_DNA"/>
</dbReference>
<protein>
    <recommendedName>
        <fullName evidence="4">DUF1109 domain-containing protein</fullName>
    </recommendedName>
</protein>
<reference evidence="3" key="1">
    <citation type="submission" date="2016-10" db="EMBL/GenBank/DDBJ databases">
        <authorList>
            <person name="Wibberg D."/>
        </authorList>
    </citation>
    <scope>NUCLEOTIDE SEQUENCE [LARGE SCALE GENOMIC DNA]</scope>
</reference>
<keyword evidence="1" id="KW-0472">Membrane</keyword>
<feature type="transmembrane region" description="Helical" evidence="1">
    <location>
        <begin position="89"/>
        <end position="112"/>
    </location>
</feature>
<organism evidence="2 3">
    <name type="scientific">Agrobacterium rosae</name>
    <dbReference type="NCBI Taxonomy" id="1972867"/>
    <lineage>
        <taxon>Bacteria</taxon>
        <taxon>Pseudomonadati</taxon>
        <taxon>Pseudomonadota</taxon>
        <taxon>Alphaproteobacteria</taxon>
        <taxon>Hyphomicrobiales</taxon>
        <taxon>Rhizobiaceae</taxon>
        <taxon>Rhizobium/Agrobacterium group</taxon>
        <taxon>Agrobacterium</taxon>
    </lineage>
</organism>
<feature type="transmembrane region" description="Helical" evidence="1">
    <location>
        <begin position="23"/>
        <end position="45"/>
    </location>
</feature>
<evidence type="ECO:0000256" key="1">
    <source>
        <dbReference type="SAM" id="Phobius"/>
    </source>
</evidence>
<accession>A0A1R3U6A2</accession>
<name>A0A1R3U6A2_9HYPH</name>
<evidence type="ECO:0000313" key="2">
    <source>
        <dbReference type="EMBL" id="SCX35957.1"/>
    </source>
</evidence>
<dbReference type="AlphaFoldDB" id="A0A1R3U6A2"/>
<dbReference type="Pfam" id="PF06532">
    <property type="entry name" value="NrsF"/>
    <property type="match status" value="1"/>
</dbReference>
<feature type="transmembrane region" description="Helical" evidence="1">
    <location>
        <begin position="124"/>
        <end position="146"/>
    </location>
</feature>
<evidence type="ECO:0008006" key="4">
    <source>
        <dbReference type="Google" id="ProtNLM"/>
    </source>
</evidence>
<gene>
    <name evidence="2" type="ORF">DSM25559_5230</name>
</gene>
<dbReference type="RefSeq" id="WP_083731608.1">
    <property type="nucleotide sequence ID" value="NZ_FMUE01000025.1"/>
</dbReference>
<feature type="transmembrane region" description="Helical" evidence="1">
    <location>
        <begin position="189"/>
        <end position="210"/>
    </location>
</feature>
<sequence>MDDFMDGLARDLRPVRKGALGKLLVLAILPGLALSAAFILLGHGLRPDISNAISLPVFWVKSAYPLLLSIVGVIALMKVARPGGRPVDAALPALIIYGLVFAIGVIQLNTASSPEEYRRLVTGVSYWFCPLIILASGAPLMAATFWFLRRGAPTHTRLAGLIAGLTAGSIGAWVYSWGCIENGLTFVSLWYTLGIALSGLLGGMLGRSLLRW</sequence>
<evidence type="ECO:0000313" key="3">
    <source>
        <dbReference type="Proteomes" id="UP000187891"/>
    </source>
</evidence>
<proteinExistence type="predicted"/>
<keyword evidence="1" id="KW-1133">Transmembrane helix</keyword>
<feature type="transmembrane region" description="Helical" evidence="1">
    <location>
        <begin position="158"/>
        <end position="177"/>
    </location>
</feature>
<keyword evidence="1" id="KW-0812">Transmembrane</keyword>
<dbReference type="STRING" id="1907666.DSM25559_5230"/>
<dbReference type="Proteomes" id="UP000187891">
    <property type="component" value="Unassembled WGS sequence"/>
</dbReference>
<feature type="transmembrane region" description="Helical" evidence="1">
    <location>
        <begin position="57"/>
        <end position="77"/>
    </location>
</feature>
<dbReference type="InterPro" id="IPR009495">
    <property type="entry name" value="NrsF"/>
</dbReference>